<dbReference type="PANTHER" id="PTHR35848">
    <property type="entry name" value="OXALATE-BINDING PROTEIN"/>
    <property type="match status" value="1"/>
</dbReference>
<organism evidence="3 4">
    <name type="scientific">Parasedimentitalea psychrophila</name>
    <dbReference type="NCBI Taxonomy" id="2997337"/>
    <lineage>
        <taxon>Bacteria</taxon>
        <taxon>Pseudomonadati</taxon>
        <taxon>Pseudomonadota</taxon>
        <taxon>Alphaproteobacteria</taxon>
        <taxon>Rhodobacterales</taxon>
        <taxon>Paracoccaceae</taxon>
        <taxon>Parasedimentitalea</taxon>
    </lineage>
</organism>
<dbReference type="InterPro" id="IPR014710">
    <property type="entry name" value="RmlC-like_jellyroll"/>
</dbReference>
<dbReference type="RefSeq" id="WP_270920211.1">
    <property type="nucleotide sequence ID" value="NZ_CP127247.1"/>
</dbReference>
<dbReference type="Pfam" id="PF07883">
    <property type="entry name" value="Cupin_2"/>
    <property type="match status" value="1"/>
</dbReference>
<dbReference type="InterPro" id="IPR013096">
    <property type="entry name" value="Cupin_2"/>
</dbReference>
<evidence type="ECO:0000313" key="3">
    <source>
        <dbReference type="EMBL" id="WIY25744.1"/>
    </source>
</evidence>
<reference evidence="3 4" key="1">
    <citation type="submission" date="2023-06" db="EMBL/GenBank/DDBJ databases">
        <title>Parasedimentitalea psychrophila sp. nov., a psychrophilic bacterium isolated from deep-sea sediment.</title>
        <authorList>
            <person name="Li A."/>
        </authorList>
    </citation>
    <scope>NUCLEOTIDE SEQUENCE [LARGE SCALE GENOMIC DNA]</scope>
    <source>
        <strain evidence="3 4">QS115</strain>
    </source>
</reference>
<dbReference type="GO" id="GO:0046872">
    <property type="term" value="F:metal ion binding"/>
    <property type="evidence" value="ECO:0007669"/>
    <property type="project" value="UniProtKB-KW"/>
</dbReference>
<dbReference type="Proteomes" id="UP001238334">
    <property type="component" value="Chromosome"/>
</dbReference>
<evidence type="ECO:0000313" key="4">
    <source>
        <dbReference type="Proteomes" id="UP001238334"/>
    </source>
</evidence>
<dbReference type="InterPro" id="IPR051610">
    <property type="entry name" value="GPI/OXD"/>
</dbReference>
<sequence>MSNMDRIFVYPNDVDNFGFDWGRLALTVGPEVNGAKHLSAGVVFVPPGQGHTRHNHPGAEELIFIIKGKGEQMVEDEAGKPVTRQVGPGCSIFIPESRFHSTLNTGEEAMEIFVVYSPAGPELALRELPDFHLIPAADL</sequence>
<gene>
    <name evidence="3" type="ORF">QPJ95_01990</name>
</gene>
<dbReference type="PANTHER" id="PTHR35848:SF6">
    <property type="entry name" value="CUPIN TYPE-2 DOMAIN-CONTAINING PROTEIN"/>
    <property type="match status" value="1"/>
</dbReference>
<evidence type="ECO:0000259" key="2">
    <source>
        <dbReference type="Pfam" id="PF07883"/>
    </source>
</evidence>
<dbReference type="SUPFAM" id="SSF51182">
    <property type="entry name" value="RmlC-like cupins"/>
    <property type="match status" value="1"/>
</dbReference>
<keyword evidence="4" id="KW-1185">Reference proteome</keyword>
<keyword evidence="1" id="KW-0479">Metal-binding</keyword>
<dbReference type="EMBL" id="CP127247">
    <property type="protein sequence ID" value="WIY25744.1"/>
    <property type="molecule type" value="Genomic_DNA"/>
</dbReference>
<name>A0A9Y2L2M6_9RHOB</name>
<dbReference type="Gene3D" id="2.60.120.10">
    <property type="entry name" value="Jelly Rolls"/>
    <property type="match status" value="1"/>
</dbReference>
<proteinExistence type="predicted"/>
<evidence type="ECO:0000256" key="1">
    <source>
        <dbReference type="ARBA" id="ARBA00022723"/>
    </source>
</evidence>
<dbReference type="InterPro" id="IPR011051">
    <property type="entry name" value="RmlC_Cupin_sf"/>
</dbReference>
<feature type="domain" description="Cupin type-2" evidence="2">
    <location>
        <begin position="42"/>
        <end position="116"/>
    </location>
</feature>
<dbReference type="KEGG" id="ppso:QPJ95_01990"/>
<accession>A0A9Y2L2M6</accession>
<dbReference type="AlphaFoldDB" id="A0A9Y2L2M6"/>
<protein>
    <submittedName>
        <fullName evidence="3">Cupin domain-containing protein</fullName>
    </submittedName>
</protein>